<dbReference type="RefSeq" id="WP_190462385.1">
    <property type="nucleotide sequence ID" value="NZ_JACJPW010000007.1"/>
</dbReference>
<sequence length="168" mass="19343">MSDRPNPQPVQQSIFKNVTANDIKVENLTQVIQIEQPTQKTQKDSFLGLLKWISEKYSSLERMRPHHAQEVLDIIRKVRQSNGEPFDFTELEIKSLDLALNYCHYVSKGAKARSPGLEKLKKDDYYCYLRELIASKEKIRVGSVKLSSLVGDIKMSKFVEKLEENDGL</sequence>
<reference evidence="1" key="2">
    <citation type="submission" date="2020-08" db="EMBL/GenBank/DDBJ databases">
        <authorList>
            <person name="Chen M."/>
            <person name="Teng W."/>
            <person name="Zhao L."/>
            <person name="Hu C."/>
            <person name="Zhou Y."/>
            <person name="Han B."/>
            <person name="Song L."/>
            <person name="Shu W."/>
        </authorList>
    </citation>
    <scope>NUCLEOTIDE SEQUENCE</scope>
    <source>
        <strain evidence="1">FACHB-1375</strain>
    </source>
</reference>
<gene>
    <name evidence="1" type="ORF">H6G03_04190</name>
</gene>
<comment type="caution">
    <text evidence="1">The sequence shown here is derived from an EMBL/GenBank/DDBJ whole genome shotgun (WGS) entry which is preliminary data.</text>
</comment>
<name>A0A926VAJ8_9CYAN</name>
<keyword evidence="2" id="KW-1185">Reference proteome</keyword>
<evidence type="ECO:0000313" key="1">
    <source>
        <dbReference type="EMBL" id="MBD2180316.1"/>
    </source>
</evidence>
<reference evidence="1" key="1">
    <citation type="journal article" date="2015" name="ISME J.">
        <title>Draft Genome Sequence of Streptomyces incarnatus NRRL8089, which Produces the Nucleoside Antibiotic Sinefungin.</title>
        <authorList>
            <person name="Oshima K."/>
            <person name="Hattori M."/>
            <person name="Shimizu H."/>
            <person name="Fukuda K."/>
            <person name="Nemoto M."/>
            <person name="Inagaki K."/>
            <person name="Tamura T."/>
        </authorList>
    </citation>
    <scope>NUCLEOTIDE SEQUENCE</scope>
    <source>
        <strain evidence="1">FACHB-1375</strain>
    </source>
</reference>
<dbReference type="EMBL" id="JACJPW010000007">
    <property type="protein sequence ID" value="MBD2180316.1"/>
    <property type="molecule type" value="Genomic_DNA"/>
</dbReference>
<dbReference type="Proteomes" id="UP000641646">
    <property type="component" value="Unassembled WGS sequence"/>
</dbReference>
<dbReference type="AlphaFoldDB" id="A0A926VAJ8"/>
<proteinExistence type="predicted"/>
<protein>
    <submittedName>
        <fullName evidence="1">Uncharacterized protein</fullName>
    </submittedName>
</protein>
<organism evidence="1 2">
    <name type="scientific">Aerosakkonema funiforme FACHB-1375</name>
    <dbReference type="NCBI Taxonomy" id="2949571"/>
    <lineage>
        <taxon>Bacteria</taxon>
        <taxon>Bacillati</taxon>
        <taxon>Cyanobacteriota</taxon>
        <taxon>Cyanophyceae</taxon>
        <taxon>Oscillatoriophycideae</taxon>
        <taxon>Aerosakkonematales</taxon>
        <taxon>Aerosakkonemataceae</taxon>
        <taxon>Aerosakkonema</taxon>
    </lineage>
</organism>
<evidence type="ECO:0000313" key="2">
    <source>
        <dbReference type="Proteomes" id="UP000641646"/>
    </source>
</evidence>
<accession>A0A926VAJ8</accession>